<dbReference type="GO" id="GO:0009228">
    <property type="term" value="P:thiamine biosynthetic process"/>
    <property type="evidence" value="ECO:0007669"/>
    <property type="project" value="UniProtKB-KW"/>
</dbReference>
<dbReference type="SUPFAM" id="SSF54373">
    <property type="entry name" value="FAD-linked reductases, C-terminal domain"/>
    <property type="match status" value="1"/>
</dbReference>
<dbReference type="AlphaFoldDB" id="A0A7W6CZ18"/>
<dbReference type="GO" id="GO:0009229">
    <property type="term" value="P:thiamine diphosphate biosynthetic process"/>
    <property type="evidence" value="ECO:0007669"/>
    <property type="project" value="UniProtKB-UniPathway"/>
</dbReference>
<proteinExistence type="predicted"/>
<organism evidence="6 7">
    <name type="scientific">Hansschlegelia beijingensis</name>
    <dbReference type="NCBI Taxonomy" id="1133344"/>
    <lineage>
        <taxon>Bacteria</taxon>
        <taxon>Pseudomonadati</taxon>
        <taxon>Pseudomonadota</taxon>
        <taxon>Alphaproteobacteria</taxon>
        <taxon>Hyphomicrobiales</taxon>
        <taxon>Methylopilaceae</taxon>
        <taxon>Hansschlegelia</taxon>
    </lineage>
</organism>
<keyword evidence="2" id="KW-0784">Thiamine biosynthesis</keyword>
<feature type="region of interest" description="Disordered" evidence="4">
    <location>
        <begin position="314"/>
        <end position="333"/>
    </location>
</feature>
<dbReference type="EMBL" id="JACIDR010000003">
    <property type="protein sequence ID" value="MBB3973673.1"/>
    <property type="molecule type" value="Genomic_DNA"/>
</dbReference>
<accession>A0A7W6CZ18</accession>
<keyword evidence="3 6" id="KW-0560">Oxidoreductase</keyword>
<evidence type="ECO:0000256" key="2">
    <source>
        <dbReference type="ARBA" id="ARBA00022977"/>
    </source>
</evidence>
<dbReference type="GO" id="GO:0005737">
    <property type="term" value="C:cytoplasm"/>
    <property type="evidence" value="ECO:0007669"/>
    <property type="project" value="TreeGrafter"/>
</dbReference>
<dbReference type="InterPro" id="IPR012727">
    <property type="entry name" value="Gly_oxidase_ThiO"/>
</dbReference>
<dbReference type="PANTHER" id="PTHR13847">
    <property type="entry name" value="SARCOSINE DEHYDROGENASE-RELATED"/>
    <property type="match status" value="1"/>
</dbReference>
<evidence type="ECO:0000313" key="6">
    <source>
        <dbReference type="EMBL" id="MBB3973673.1"/>
    </source>
</evidence>
<dbReference type="InterPro" id="IPR036188">
    <property type="entry name" value="FAD/NAD-bd_sf"/>
</dbReference>
<gene>
    <name evidence="6" type="ORF">GGR24_002343</name>
</gene>
<dbReference type="GO" id="GO:0050660">
    <property type="term" value="F:flavin adenine dinucleotide binding"/>
    <property type="evidence" value="ECO:0007669"/>
    <property type="project" value="InterPro"/>
</dbReference>
<reference evidence="6 7" key="1">
    <citation type="submission" date="2020-08" db="EMBL/GenBank/DDBJ databases">
        <title>Genomic Encyclopedia of Type Strains, Phase IV (KMG-IV): sequencing the most valuable type-strain genomes for metagenomic binning, comparative biology and taxonomic classification.</title>
        <authorList>
            <person name="Goeker M."/>
        </authorList>
    </citation>
    <scope>NUCLEOTIDE SEQUENCE [LARGE SCALE GENOMIC DNA]</scope>
    <source>
        <strain evidence="6 7">DSM 25481</strain>
    </source>
</reference>
<dbReference type="RefSeq" id="WP_183395525.1">
    <property type="nucleotide sequence ID" value="NZ_JACIDR010000003.1"/>
</dbReference>
<keyword evidence="7" id="KW-1185">Reference proteome</keyword>
<name>A0A7W6CZ18_9HYPH</name>
<feature type="domain" description="FAD dependent oxidoreductase" evidence="5">
    <location>
        <begin position="2"/>
        <end position="314"/>
    </location>
</feature>
<dbReference type="NCBIfam" id="TIGR02352">
    <property type="entry name" value="thiamin_ThiO"/>
    <property type="match status" value="1"/>
</dbReference>
<dbReference type="EC" id="1.4.3.19" evidence="6"/>
<dbReference type="InterPro" id="IPR006076">
    <property type="entry name" value="FAD-dep_OxRdtase"/>
</dbReference>
<feature type="compositionally biased region" description="Basic and acidic residues" evidence="4">
    <location>
        <begin position="321"/>
        <end position="333"/>
    </location>
</feature>
<evidence type="ECO:0000313" key="7">
    <source>
        <dbReference type="Proteomes" id="UP000528964"/>
    </source>
</evidence>
<evidence type="ECO:0000256" key="3">
    <source>
        <dbReference type="ARBA" id="ARBA00023002"/>
    </source>
</evidence>
<dbReference type="Gene3D" id="3.50.50.60">
    <property type="entry name" value="FAD/NAD(P)-binding domain"/>
    <property type="match status" value="1"/>
</dbReference>
<dbReference type="Gene3D" id="3.30.9.10">
    <property type="entry name" value="D-Amino Acid Oxidase, subunit A, domain 2"/>
    <property type="match status" value="1"/>
</dbReference>
<dbReference type="Proteomes" id="UP000528964">
    <property type="component" value="Unassembled WGS sequence"/>
</dbReference>
<dbReference type="UniPathway" id="UPA00060"/>
<protein>
    <submittedName>
        <fullName evidence="6">Glycine oxidase</fullName>
        <ecNumber evidence="6">1.4.3.19</ecNumber>
    </submittedName>
</protein>
<evidence type="ECO:0000259" key="5">
    <source>
        <dbReference type="Pfam" id="PF01266"/>
    </source>
</evidence>
<comment type="pathway">
    <text evidence="1">Cofactor biosynthesis; thiamine diphosphate biosynthesis.</text>
</comment>
<evidence type="ECO:0000256" key="1">
    <source>
        <dbReference type="ARBA" id="ARBA00004948"/>
    </source>
</evidence>
<comment type="caution">
    <text evidence="6">The sequence shown here is derived from an EMBL/GenBank/DDBJ whole genome shotgun (WGS) entry which is preliminary data.</text>
</comment>
<dbReference type="GO" id="GO:0043799">
    <property type="term" value="F:glycine oxidase activity"/>
    <property type="evidence" value="ECO:0007669"/>
    <property type="project" value="UniProtKB-EC"/>
</dbReference>
<sequence>MRVTIIGAGVAGLTAAIELAGRGAKVEILERGAEIGERACSWAAGGMLAPWCERESAEPVVAELGQQALDWWPRHIDGVTPNGTLVVAPRRDAAELTRFAARTERFDWIDGDAMAGLEPDLAGRFDRGLFFREEAHLDPRRALAALAARAMEVGVTIRFGVEADPEAAPGDAVLDCRGFAARGETPDLRGVRGEMLLLRTQEITLSRPVRLLHPRIPLYIVPRADGLFMVGATMIESAARGRVTARSAVELINGAYALHPAFGEAEIVEARADVRPAFPDNLPRVTRRGRVFSINGLYRHGFLLSPAMARQAAEAVMTQSETHDEADRERLTA</sequence>
<evidence type="ECO:0000256" key="4">
    <source>
        <dbReference type="SAM" id="MobiDB-lite"/>
    </source>
</evidence>
<dbReference type="SUPFAM" id="SSF51971">
    <property type="entry name" value="Nucleotide-binding domain"/>
    <property type="match status" value="1"/>
</dbReference>
<dbReference type="PANTHER" id="PTHR13847:SF289">
    <property type="entry name" value="GLYCINE OXIDASE"/>
    <property type="match status" value="1"/>
</dbReference>
<dbReference type="Pfam" id="PF01266">
    <property type="entry name" value="DAO"/>
    <property type="match status" value="1"/>
</dbReference>